<feature type="transmembrane region" description="Helical" evidence="1">
    <location>
        <begin position="45"/>
        <end position="64"/>
    </location>
</feature>
<dbReference type="AlphaFoldDB" id="A0A8D8ZSV5"/>
<accession>A0A8D8ZSV5</accession>
<proteinExistence type="predicted"/>
<keyword evidence="1" id="KW-0472">Membrane</keyword>
<name>A0A8D8ZSV5_9HEMI</name>
<sequence length="128" mass="14121">MSGEFGIINVLFILLGIMLGVVSFTLSLFLFPVASDCVIMLSPSLVFLLLLSFSFFFFSSSWLFSSSVSDSASLSSVSDSTSLSSFLLELSSLAIGEVFSNPFSSKFTVRDFFLLDCWGTSLKWFDHR</sequence>
<evidence type="ECO:0000313" key="2">
    <source>
        <dbReference type="EMBL" id="CAG6752371.1"/>
    </source>
</evidence>
<organism evidence="2">
    <name type="scientific">Cacopsylla melanoneura</name>
    <dbReference type="NCBI Taxonomy" id="428564"/>
    <lineage>
        <taxon>Eukaryota</taxon>
        <taxon>Metazoa</taxon>
        <taxon>Ecdysozoa</taxon>
        <taxon>Arthropoda</taxon>
        <taxon>Hexapoda</taxon>
        <taxon>Insecta</taxon>
        <taxon>Pterygota</taxon>
        <taxon>Neoptera</taxon>
        <taxon>Paraneoptera</taxon>
        <taxon>Hemiptera</taxon>
        <taxon>Sternorrhyncha</taxon>
        <taxon>Psylloidea</taxon>
        <taxon>Psyllidae</taxon>
        <taxon>Psyllinae</taxon>
        <taxon>Cacopsylla</taxon>
    </lineage>
</organism>
<dbReference type="EMBL" id="HBUF01533112">
    <property type="protein sequence ID" value="CAG6752371.1"/>
    <property type="molecule type" value="Transcribed_RNA"/>
</dbReference>
<protein>
    <submittedName>
        <fullName evidence="2">Uncharacterized protein</fullName>
    </submittedName>
</protein>
<evidence type="ECO:0000256" key="1">
    <source>
        <dbReference type="SAM" id="Phobius"/>
    </source>
</evidence>
<feature type="transmembrane region" description="Helical" evidence="1">
    <location>
        <begin position="6"/>
        <end position="33"/>
    </location>
</feature>
<keyword evidence="1" id="KW-1133">Transmembrane helix</keyword>
<reference evidence="2" key="1">
    <citation type="submission" date="2021-05" db="EMBL/GenBank/DDBJ databases">
        <authorList>
            <person name="Alioto T."/>
            <person name="Alioto T."/>
            <person name="Gomez Garrido J."/>
        </authorList>
    </citation>
    <scope>NUCLEOTIDE SEQUENCE</scope>
</reference>
<keyword evidence="1" id="KW-0812">Transmembrane</keyword>